<dbReference type="InterPro" id="IPR008927">
    <property type="entry name" value="6-PGluconate_DH-like_C_sf"/>
</dbReference>
<evidence type="ECO:0000256" key="5">
    <source>
        <dbReference type="NCBIfam" id="TIGR00112"/>
    </source>
</evidence>
<dbReference type="PIRSF" id="PIRSF000193">
    <property type="entry name" value="Pyrrol-5-carb_rd"/>
    <property type="match status" value="1"/>
</dbReference>
<dbReference type="PANTHER" id="PTHR11645">
    <property type="entry name" value="PYRROLINE-5-CARBOXYLATE REDUCTASE"/>
    <property type="match status" value="1"/>
</dbReference>
<evidence type="ECO:0000256" key="2">
    <source>
        <dbReference type="ARBA" id="ARBA00022857"/>
    </source>
</evidence>
<comment type="catalytic activity">
    <reaction evidence="4">
        <text>L-proline + NAD(+) = (S)-1-pyrroline-5-carboxylate + NADH + 2 H(+)</text>
        <dbReference type="Rhea" id="RHEA:14105"/>
        <dbReference type="ChEBI" id="CHEBI:15378"/>
        <dbReference type="ChEBI" id="CHEBI:17388"/>
        <dbReference type="ChEBI" id="CHEBI:57540"/>
        <dbReference type="ChEBI" id="CHEBI:57945"/>
        <dbReference type="ChEBI" id="CHEBI:60039"/>
        <dbReference type="EC" id="1.5.1.2"/>
    </reaction>
</comment>
<comment type="similarity">
    <text evidence="1 4">Belongs to the pyrroline-5-carboxylate reductase family.</text>
</comment>
<dbReference type="RefSeq" id="WP_377283922.1">
    <property type="nucleotide sequence ID" value="NZ_JBHRSI010000009.1"/>
</dbReference>
<comment type="subcellular location">
    <subcellularLocation>
        <location evidence="4">Cytoplasm</location>
    </subcellularLocation>
</comment>
<evidence type="ECO:0000256" key="3">
    <source>
        <dbReference type="ARBA" id="ARBA00023002"/>
    </source>
</evidence>
<keyword evidence="2 4" id="KW-0521">NADP</keyword>
<comment type="function">
    <text evidence="4">Catalyzes the reduction of 1-pyrroline-5-carboxylate (PCA) to L-proline.</text>
</comment>
<evidence type="ECO:0000256" key="4">
    <source>
        <dbReference type="HAMAP-Rule" id="MF_01925"/>
    </source>
</evidence>
<evidence type="ECO:0000256" key="1">
    <source>
        <dbReference type="ARBA" id="ARBA00005525"/>
    </source>
</evidence>
<comment type="caution">
    <text evidence="8">The sequence shown here is derived from an EMBL/GenBank/DDBJ whole genome shotgun (WGS) entry which is preliminary data.</text>
</comment>
<dbReference type="InterPro" id="IPR029036">
    <property type="entry name" value="P5CR_dimer"/>
</dbReference>
<dbReference type="Pfam" id="PF03807">
    <property type="entry name" value="F420_oxidored"/>
    <property type="match status" value="1"/>
</dbReference>
<keyword evidence="4" id="KW-0028">Amino-acid biosynthesis</keyword>
<comment type="catalytic activity">
    <reaction evidence="4">
        <text>L-proline + NADP(+) = (S)-1-pyrroline-5-carboxylate + NADPH + 2 H(+)</text>
        <dbReference type="Rhea" id="RHEA:14109"/>
        <dbReference type="ChEBI" id="CHEBI:15378"/>
        <dbReference type="ChEBI" id="CHEBI:17388"/>
        <dbReference type="ChEBI" id="CHEBI:57783"/>
        <dbReference type="ChEBI" id="CHEBI:58349"/>
        <dbReference type="ChEBI" id="CHEBI:60039"/>
        <dbReference type="EC" id="1.5.1.2"/>
    </reaction>
</comment>
<evidence type="ECO:0000259" key="6">
    <source>
        <dbReference type="Pfam" id="PF03807"/>
    </source>
</evidence>
<evidence type="ECO:0000313" key="9">
    <source>
        <dbReference type="Proteomes" id="UP001597237"/>
    </source>
</evidence>
<proteinExistence type="inferred from homology"/>
<dbReference type="PANTHER" id="PTHR11645:SF0">
    <property type="entry name" value="PYRROLINE-5-CARBOXYLATE REDUCTASE 3"/>
    <property type="match status" value="1"/>
</dbReference>
<keyword evidence="4" id="KW-0963">Cytoplasm</keyword>
<accession>A0ABW4N1R3</accession>
<dbReference type="InterPro" id="IPR028939">
    <property type="entry name" value="P5C_Rdtase_cat_N"/>
</dbReference>
<reference evidence="9" key="1">
    <citation type="journal article" date="2019" name="Int. J. Syst. Evol. Microbiol.">
        <title>The Global Catalogue of Microorganisms (GCM) 10K type strain sequencing project: providing services to taxonomists for standard genome sequencing and annotation.</title>
        <authorList>
            <consortium name="The Broad Institute Genomics Platform"/>
            <consortium name="The Broad Institute Genome Sequencing Center for Infectious Disease"/>
            <person name="Wu L."/>
            <person name="Ma J."/>
        </authorList>
    </citation>
    <scope>NUCLEOTIDE SEQUENCE [LARGE SCALE GENOMIC DNA]</scope>
    <source>
        <strain evidence="9">DFY28</strain>
    </source>
</reference>
<name>A0ABW4N1R3_9CAUL</name>
<protein>
    <recommendedName>
        <fullName evidence="4 5">Pyrroline-5-carboxylate reductase</fullName>
        <shortName evidence="4">P5C reductase</shortName>
        <shortName evidence="4">P5CR</shortName>
        <ecNumber evidence="4 5">1.5.1.2</ecNumber>
    </recommendedName>
    <alternativeName>
        <fullName evidence="4">PCA reductase</fullName>
    </alternativeName>
</protein>
<dbReference type="NCBIfam" id="TIGR00112">
    <property type="entry name" value="proC"/>
    <property type="match status" value="1"/>
</dbReference>
<dbReference type="SUPFAM" id="SSF48179">
    <property type="entry name" value="6-phosphogluconate dehydrogenase C-terminal domain-like"/>
    <property type="match status" value="1"/>
</dbReference>
<gene>
    <name evidence="4 8" type="primary">proC</name>
    <name evidence="8" type="ORF">ACFSC0_12015</name>
</gene>
<feature type="domain" description="Pyrroline-5-carboxylate reductase dimerisation" evidence="7">
    <location>
        <begin position="158"/>
        <end position="263"/>
    </location>
</feature>
<sequence>MTTPILMLGAGRLGGALIEGWRRTGAFSPADLMIRDPQPSPAAEDAARGGAWLNPEDGDLARAKTVLMAVKPQIWREAAAEVTPWLASNAVIVSVAAGVATADLSVEFGKRPVARVMPTTAAAIARCTASIFSADPEAFARAHALFEPLGAVVDLADERLMHAATAVSGSSPAYLYAFVEALEAAGEAVGLGPEESRKLARATLTGAAALLAETGADPAELRKQVTSPGGTTAAALEVLTGEGGLGPLLREAVVAATRRSKELGA</sequence>
<keyword evidence="4" id="KW-0641">Proline biosynthesis</keyword>
<keyword evidence="3 4" id="KW-0560">Oxidoreductase</keyword>
<dbReference type="InterPro" id="IPR000304">
    <property type="entry name" value="Pyrroline-COOH_reductase"/>
</dbReference>
<evidence type="ECO:0000259" key="7">
    <source>
        <dbReference type="Pfam" id="PF14748"/>
    </source>
</evidence>
<evidence type="ECO:0000313" key="8">
    <source>
        <dbReference type="EMBL" id="MFD1784124.1"/>
    </source>
</evidence>
<keyword evidence="9" id="KW-1185">Reference proteome</keyword>
<feature type="domain" description="Pyrroline-5-carboxylate reductase catalytic N-terminal" evidence="6">
    <location>
        <begin position="6"/>
        <end position="98"/>
    </location>
</feature>
<dbReference type="EC" id="1.5.1.2" evidence="4 5"/>
<dbReference type="Proteomes" id="UP001597237">
    <property type="component" value="Unassembled WGS sequence"/>
</dbReference>
<dbReference type="SUPFAM" id="SSF51735">
    <property type="entry name" value="NAD(P)-binding Rossmann-fold domains"/>
    <property type="match status" value="1"/>
</dbReference>
<dbReference type="GO" id="GO:0004735">
    <property type="term" value="F:pyrroline-5-carboxylate reductase activity"/>
    <property type="evidence" value="ECO:0007669"/>
    <property type="project" value="UniProtKB-EC"/>
</dbReference>
<dbReference type="HAMAP" id="MF_01925">
    <property type="entry name" value="P5C_reductase"/>
    <property type="match status" value="1"/>
</dbReference>
<organism evidence="8 9">
    <name type="scientific">Phenylobacterium terrae</name>
    <dbReference type="NCBI Taxonomy" id="2665495"/>
    <lineage>
        <taxon>Bacteria</taxon>
        <taxon>Pseudomonadati</taxon>
        <taxon>Pseudomonadota</taxon>
        <taxon>Alphaproteobacteria</taxon>
        <taxon>Caulobacterales</taxon>
        <taxon>Caulobacteraceae</taxon>
        <taxon>Phenylobacterium</taxon>
    </lineage>
</organism>
<dbReference type="Gene3D" id="3.40.50.720">
    <property type="entry name" value="NAD(P)-binding Rossmann-like Domain"/>
    <property type="match status" value="1"/>
</dbReference>
<dbReference type="InterPro" id="IPR036291">
    <property type="entry name" value="NAD(P)-bd_dom_sf"/>
</dbReference>
<dbReference type="EMBL" id="JBHUEY010000001">
    <property type="protein sequence ID" value="MFD1784124.1"/>
    <property type="molecule type" value="Genomic_DNA"/>
</dbReference>
<comment type="pathway">
    <text evidence="4">Amino-acid biosynthesis; L-proline biosynthesis; L-proline from L-glutamate 5-semialdehyde: step 1/1.</text>
</comment>
<dbReference type="Gene3D" id="1.10.3730.10">
    <property type="entry name" value="ProC C-terminal domain-like"/>
    <property type="match status" value="1"/>
</dbReference>
<dbReference type="Pfam" id="PF14748">
    <property type="entry name" value="P5CR_dimer"/>
    <property type="match status" value="1"/>
</dbReference>